<dbReference type="OrthoDB" id="103819at2759"/>
<evidence type="ECO:0000313" key="4">
    <source>
        <dbReference type="Proteomes" id="UP000053617"/>
    </source>
</evidence>
<accession>A0A0D2IF45</accession>
<gene>
    <name evidence="3" type="ORF">Z518_07825</name>
</gene>
<dbReference type="CDD" id="cd12148">
    <property type="entry name" value="fungal_TF_MHR"/>
    <property type="match status" value="1"/>
</dbReference>
<dbReference type="Proteomes" id="UP000053617">
    <property type="component" value="Unassembled WGS sequence"/>
</dbReference>
<dbReference type="VEuPathDB" id="FungiDB:Z518_07825"/>
<dbReference type="RefSeq" id="XP_013269022.1">
    <property type="nucleotide sequence ID" value="XM_013413568.1"/>
</dbReference>
<dbReference type="InterPro" id="IPR050987">
    <property type="entry name" value="AtrR-like"/>
</dbReference>
<keyword evidence="4" id="KW-1185">Reference proteome</keyword>
<dbReference type="PANTHER" id="PTHR46910">
    <property type="entry name" value="TRANSCRIPTION FACTOR PDR1"/>
    <property type="match status" value="1"/>
</dbReference>
<organism evidence="3 4">
    <name type="scientific">Rhinocladiella mackenziei CBS 650.93</name>
    <dbReference type="NCBI Taxonomy" id="1442369"/>
    <lineage>
        <taxon>Eukaryota</taxon>
        <taxon>Fungi</taxon>
        <taxon>Dikarya</taxon>
        <taxon>Ascomycota</taxon>
        <taxon>Pezizomycotina</taxon>
        <taxon>Eurotiomycetes</taxon>
        <taxon>Chaetothyriomycetidae</taxon>
        <taxon>Chaetothyriales</taxon>
        <taxon>Herpotrichiellaceae</taxon>
        <taxon>Rhinocladiella</taxon>
    </lineage>
</organism>
<dbReference type="AlphaFoldDB" id="A0A0D2IF45"/>
<protein>
    <recommendedName>
        <fullName evidence="2">Xylanolytic transcriptional activator regulatory domain-containing protein</fullName>
    </recommendedName>
</protein>
<dbReference type="EMBL" id="KN847480">
    <property type="protein sequence ID" value="KIX01886.1"/>
    <property type="molecule type" value="Genomic_DNA"/>
</dbReference>
<dbReference type="Pfam" id="PF04082">
    <property type="entry name" value="Fungal_trans"/>
    <property type="match status" value="1"/>
</dbReference>
<dbReference type="GeneID" id="25295896"/>
<dbReference type="STRING" id="1442369.A0A0D2IF45"/>
<dbReference type="SMART" id="SM00906">
    <property type="entry name" value="Fungal_trans"/>
    <property type="match status" value="1"/>
</dbReference>
<feature type="domain" description="Xylanolytic transcriptional activator regulatory" evidence="2">
    <location>
        <begin position="270"/>
        <end position="341"/>
    </location>
</feature>
<dbReference type="GO" id="GO:0006351">
    <property type="term" value="P:DNA-templated transcription"/>
    <property type="evidence" value="ECO:0007669"/>
    <property type="project" value="InterPro"/>
</dbReference>
<name>A0A0D2IF45_9EURO</name>
<dbReference type="GO" id="GO:0003677">
    <property type="term" value="F:DNA binding"/>
    <property type="evidence" value="ECO:0007669"/>
    <property type="project" value="InterPro"/>
</dbReference>
<evidence type="ECO:0000313" key="3">
    <source>
        <dbReference type="EMBL" id="KIX01886.1"/>
    </source>
</evidence>
<dbReference type="GO" id="GO:0003700">
    <property type="term" value="F:DNA-binding transcription factor activity"/>
    <property type="evidence" value="ECO:0007669"/>
    <property type="project" value="InterPro"/>
</dbReference>
<dbReference type="PANTHER" id="PTHR46910:SF5">
    <property type="entry name" value="ZN(II)2CYS6 TRANSCRIPTION FACTOR (EUROFUNG)"/>
    <property type="match status" value="1"/>
</dbReference>
<dbReference type="GO" id="GO:0008270">
    <property type="term" value="F:zinc ion binding"/>
    <property type="evidence" value="ECO:0007669"/>
    <property type="project" value="InterPro"/>
</dbReference>
<reference evidence="3 4" key="1">
    <citation type="submission" date="2015-01" db="EMBL/GenBank/DDBJ databases">
        <title>The Genome Sequence of Rhinocladiella mackenzie CBS 650.93.</title>
        <authorList>
            <consortium name="The Broad Institute Genomics Platform"/>
            <person name="Cuomo C."/>
            <person name="de Hoog S."/>
            <person name="Gorbushina A."/>
            <person name="Stielow B."/>
            <person name="Teixiera M."/>
            <person name="Abouelleil A."/>
            <person name="Chapman S.B."/>
            <person name="Priest M."/>
            <person name="Young S.K."/>
            <person name="Wortman J."/>
            <person name="Nusbaum C."/>
            <person name="Birren B."/>
        </authorList>
    </citation>
    <scope>NUCLEOTIDE SEQUENCE [LARGE SCALE GENOMIC DNA]</scope>
    <source>
        <strain evidence="3 4">CBS 650.93</strain>
    </source>
</reference>
<keyword evidence="1" id="KW-0539">Nucleus</keyword>
<dbReference type="InterPro" id="IPR007219">
    <property type="entry name" value="XnlR_reg_dom"/>
</dbReference>
<proteinExistence type="predicted"/>
<dbReference type="HOGENOM" id="CLU_009377_2_1_1"/>
<evidence type="ECO:0000256" key="1">
    <source>
        <dbReference type="ARBA" id="ARBA00023242"/>
    </source>
</evidence>
<evidence type="ECO:0000259" key="2">
    <source>
        <dbReference type="SMART" id="SM00906"/>
    </source>
</evidence>
<sequence>MDPRRSSYHGALTWSCSSSEQKIDDIAKSVDGIKDLLQGLNVSPDTKGLETGSIRHPRQPELLQDPTKNQPISLSGSEHLWDHSPHIIDFLKAALESEGSRDAQPQADNLFSSLRSLVQTLEGPAAVRNLPSPQSKVTRYPAGSSMPPLEAVVAVLRWAKGHEANTRIAWLSRILPLETFADICRKVYFAVDDYTEVDLVLANGYLFYIFAEHVVVSGLQDYRGYCRLCHENLHAGLSQFPLLLPASMEVIAALTLGATHAVDSSKATRAWTFIAAASNLCQTLGYHRLHGRSETPQPLRAAQERLFWAVHRIDRGLSLRLGRPSTIRDADITLPYDPNELRSTKIAKIQGRVYDQLYSPVGLSWPDYERGQVAEVLADELRALINETHIEVCDASDHPSEGETDPMRAVYLRCELICQSSLLALILRAIPPAPGSLGGVSDDCVAVARETLDIHQQCMQQVRSCKSDPFMITKYLNWSILHAPFIPFSFLFTRAVQLLDVTDLARLDRFAASFRPEGTSSESTTHPRRLYELLCQTARIYIDSNTLPSVEDPAMSHPLQGSSTEFGFTPFGIGPGAAADETSTNGMSPDCGLSGWYYDNQQIMSLLDDDIIF</sequence>